<sequence>MGFLSNHCQQYPYDMKNMVLIGDRKLYNSSGSWYRNLMDACISKPSLCTLISGLLLLNEDILLLIEISVQEKDSIHSLLKFVKTMEITETEKLVILASLDKL</sequence>
<protein>
    <submittedName>
        <fullName evidence="1">Uncharacterized protein</fullName>
    </submittedName>
</protein>
<gene>
    <name evidence="1" type="ORF">RJT34_04322</name>
</gene>
<dbReference type="AlphaFoldDB" id="A0AAN9KPH8"/>
<proteinExistence type="predicted"/>
<comment type="caution">
    <text evidence="1">The sequence shown here is derived from an EMBL/GenBank/DDBJ whole genome shotgun (WGS) entry which is preliminary data.</text>
</comment>
<organism evidence="1 2">
    <name type="scientific">Clitoria ternatea</name>
    <name type="common">Butterfly pea</name>
    <dbReference type="NCBI Taxonomy" id="43366"/>
    <lineage>
        <taxon>Eukaryota</taxon>
        <taxon>Viridiplantae</taxon>
        <taxon>Streptophyta</taxon>
        <taxon>Embryophyta</taxon>
        <taxon>Tracheophyta</taxon>
        <taxon>Spermatophyta</taxon>
        <taxon>Magnoliopsida</taxon>
        <taxon>eudicotyledons</taxon>
        <taxon>Gunneridae</taxon>
        <taxon>Pentapetalae</taxon>
        <taxon>rosids</taxon>
        <taxon>fabids</taxon>
        <taxon>Fabales</taxon>
        <taxon>Fabaceae</taxon>
        <taxon>Papilionoideae</taxon>
        <taxon>50 kb inversion clade</taxon>
        <taxon>NPAAA clade</taxon>
        <taxon>indigoferoid/millettioid clade</taxon>
        <taxon>Phaseoleae</taxon>
        <taxon>Clitoria</taxon>
    </lineage>
</organism>
<accession>A0AAN9KPH8</accession>
<keyword evidence="2" id="KW-1185">Reference proteome</keyword>
<name>A0AAN9KPH8_CLITE</name>
<evidence type="ECO:0000313" key="2">
    <source>
        <dbReference type="Proteomes" id="UP001359559"/>
    </source>
</evidence>
<dbReference type="Proteomes" id="UP001359559">
    <property type="component" value="Unassembled WGS sequence"/>
</dbReference>
<evidence type="ECO:0000313" key="1">
    <source>
        <dbReference type="EMBL" id="KAK7319599.1"/>
    </source>
</evidence>
<reference evidence="1 2" key="1">
    <citation type="submission" date="2024-01" db="EMBL/GenBank/DDBJ databases">
        <title>The genomes of 5 underutilized Papilionoideae crops provide insights into root nodulation and disease resistance.</title>
        <authorList>
            <person name="Yuan L."/>
        </authorList>
    </citation>
    <scope>NUCLEOTIDE SEQUENCE [LARGE SCALE GENOMIC DNA]</scope>
    <source>
        <strain evidence="1">LY-2023</strain>
        <tissue evidence="1">Leaf</tissue>
    </source>
</reference>
<dbReference type="EMBL" id="JAYKXN010000001">
    <property type="protein sequence ID" value="KAK7319599.1"/>
    <property type="molecule type" value="Genomic_DNA"/>
</dbReference>